<proteinExistence type="predicted"/>
<protein>
    <recommendedName>
        <fullName evidence="3">Phage tail protein</fullName>
    </recommendedName>
</protein>
<reference evidence="1 2" key="1">
    <citation type="submission" date="2021-06" db="EMBL/GenBank/DDBJ databases">
        <title>Updating the genus Pseudomonas: Description of 43 new species and partition of the Pseudomonas putida group.</title>
        <authorList>
            <person name="Girard L."/>
            <person name="Lood C."/>
            <person name="Vandamme P."/>
            <person name="Rokni-Zadeh H."/>
            <person name="Van Noort V."/>
            <person name="Hofte M."/>
            <person name="Lavigne R."/>
            <person name="De Mot R."/>
        </authorList>
    </citation>
    <scope>NUCLEOTIDE SEQUENCE [LARGE SCALE GENOMIC DNA]</scope>
    <source>
        <strain evidence="1 2">COR58</strain>
    </source>
</reference>
<evidence type="ECO:0008006" key="3">
    <source>
        <dbReference type="Google" id="ProtNLM"/>
    </source>
</evidence>
<comment type="caution">
    <text evidence="1">The sequence shown here is derived from an EMBL/GenBank/DDBJ whole genome shotgun (WGS) entry which is preliminary data.</text>
</comment>
<keyword evidence="2" id="KW-1185">Reference proteome</keyword>
<sequence length="267" mass="27641">MIDDYLRVYASYIALLRDQKFPIAGGTLTGAMNDAPPQSIASGATTDIGAATSNVVYITGTTTITNFGTIAAGARRTVRFTGVLTLTYNGASMILPTGANITTAINDSAEFLSMGSGNWICLFYKRDSGGTVGFSYNRSNIVGTVSQTAGAPTGAVIEYVTNGNGSCIKIADGTMIAWRLGAGGIGFFNTSNIGFTWTFPITFAALGYVGANLLGTLGTAKQVTAASAYARTGTSASVSVFSLAQFVVGDIATYGVDFDCIAIGRWF</sequence>
<name>A0ABS6PGL5_9PSED</name>
<accession>A0ABS6PGL5</accession>
<gene>
    <name evidence="1" type="ORF">KVG96_14500</name>
</gene>
<dbReference type="Proteomes" id="UP000765224">
    <property type="component" value="Unassembled WGS sequence"/>
</dbReference>
<evidence type="ECO:0000313" key="1">
    <source>
        <dbReference type="EMBL" id="MBV4459167.1"/>
    </source>
</evidence>
<dbReference type="EMBL" id="JAHSTS010000002">
    <property type="protein sequence ID" value="MBV4459167.1"/>
    <property type="molecule type" value="Genomic_DNA"/>
</dbReference>
<evidence type="ECO:0000313" key="2">
    <source>
        <dbReference type="Proteomes" id="UP000765224"/>
    </source>
</evidence>
<dbReference type="RefSeq" id="WP_217892765.1">
    <property type="nucleotide sequence ID" value="NZ_JAHSTS010000002.1"/>
</dbReference>
<organism evidence="1 2">
    <name type="scientific">Pseudomonas ekonensis</name>
    <dbReference type="NCBI Taxonomy" id="2842353"/>
    <lineage>
        <taxon>Bacteria</taxon>
        <taxon>Pseudomonadati</taxon>
        <taxon>Pseudomonadota</taxon>
        <taxon>Gammaproteobacteria</taxon>
        <taxon>Pseudomonadales</taxon>
        <taxon>Pseudomonadaceae</taxon>
        <taxon>Pseudomonas</taxon>
    </lineage>
</organism>